<feature type="domain" description="AMP-dependent synthetase/ligase" evidence="1">
    <location>
        <begin position="8"/>
        <end position="109"/>
    </location>
</feature>
<reference evidence="2 3" key="1">
    <citation type="submission" date="2017-07" db="EMBL/GenBank/DDBJ databases">
        <title>Sandarakinorhabdus cyanobacteriorum sp. nov., a novel bacterium isolated from cyanobacterial aggregates in a eutrophic lake.</title>
        <authorList>
            <person name="Cai H."/>
        </authorList>
    </citation>
    <scope>NUCLEOTIDE SEQUENCE [LARGE SCALE GENOMIC DNA]</scope>
    <source>
        <strain evidence="2 3">TH057</strain>
    </source>
</reference>
<dbReference type="InterPro" id="IPR042099">
    <property type="entry name" value="ANL_N_sf"/>
</dbReference>
<keyword evidence="3" id="KW-1185">Reference proteome</keyword>
<dbReference type="OrthoDB" id="2579187at2"/>
<dbReference type="InterPro" id="IPR000873">
    <property type="entry name" value="AMP-dep_synth/lig_dom"/>
</dbReference>
<dbReference type="PANTHER" id="PTHR43767">
    <property type="entry name" value="LONG-CHAIN-FATTY-ACID--COA LIGASE"/>
    <property type="match status" value="1"/>
</dbReference>
<dbReference type="AlphaFoldDB" id="A0A255Z753"/>
<dbReference type="Pfam" id="PF00501">
    <property type="entry name" value="AMP-binding"/>
    <property type="match status" value="1"/>
</dbReference>
<dbReference type="InterPro" id="IPR050237">
    <property type="entry name" value="ATP-dep_AMP-bd_enzyme"/>
</dbReference>
<dbReference type="EMBL" id="NOXT01000041">
    <property type="protein sequence ID" value="OYQ36744.1"/>
    <property type="molecule type" value="Genomic_DNA"/>
</dbReference>
<evidence type="ECO:0000313" key="3">
    <source>
        <dbReference type="Proteomes" id="UP000216991"/>
    </source>
</evidence>
<sequence length="164" mass="17772">MSSLQDVLQRAVAQHPDRRLLRIDSESWTAADIARLVDIAAAALREDGLTKGDHVWLLLANCIDFVVAIMAISQCGAVALPLNPLSGPMEVEGYAAVAPPRFVLLDSNLARPEMRGVIASWDNREDRITCMGTNIVLIAVDQNAHADARNADPDTCQWTPSVTS</sequence>
<gene>
    <name evidence="2" type="ORF">CHU93_00835</name>
</gene>
<dbReference type="SUPFAM" id="SSF56801">
    <property type="entry name" value="Acetyl-CoA synthetase-like"/>
    <property type="match status" value="1"/>
</dbReference>
<dbReference type="RefSeq" id="WP_094472329.1">
    <property type="nucleotide sequence ID" value="NZ_NOXT01000041.1"/>
</dbReference>
<dbReference type="PANTHER" id="PTHR43767:SF1">
    <property type="entry name" value="NONRIBOSOMAL PEPTIDE SYNTHASE PES1 (EUROFUNG)-RELATED"/>
    <property type="match status" value="1"/>
</dbReference>
<name>A0A255Z753_9SPHN</name>
<accession>A0A255Z753</accession>
<proteinExistence type="predicted"/>
<organism evidence="2 3">
    <name type="scientific">Sandarakinorhabdus cyanobacteriorum</name>
    <dbReference type="NCBI Taxonomy" id="1981098"/>
    <lineage>
        <taxon>Bacteria</taxon>
        <taxon>Pseudomonadati</taxon>
        <taxon>Pseudomonadota</taxon>
        <taxon>Alphaproteobacteria</taxon>
        <taxon>Sphingomonadales</taxon>
        <taxon>Sphingosinicellaceae</taxon>
        <taxon>Sandarakinorhabdus</taxon>
    </lineage>
</organism>
<protein>
    <recommendedName>
        <fullName evidence="1">AMP-dependent synthetase/ligase domain-containing protein</fullName>
    </recommendedName>
</protein>
<comment type="caution">
    <text evidence="2">The sequence shown here is derived from an EMBL/GenBank/DDBJ whole genome shotgun (WGS) entry which is preliminary data.</text>
</comment>
<evidence type="ECO:0000259" key="1">
    <source>
        <dbReference type="Pfam" id="PF00501"/>
    </source>
</evidence>
<dbReference type="Gene3D" id="3.40.50.12780">
    <property type="entry name" value="N-terminal domain of ligase-like"/>
    <property type="match status" value="1"/>
</dbReference>
<dbReference type="Proteomes" id="UP000216991">
    <property type="component" value="Unassembled WGS sequence"/>
</dbReference>
<evidence type="ECO:0000313" key="2">
    <source>
        <dbReference type="EMBL" id="OYQ36744.1"/>
    </source>
</evidence>